<evidence type="ECO:0000313" key="1">
    <source>
        <dbReference type="EMBL" id="AWB28391.1"/>
    </source>
</evidence>
<dbReference type="KEGG" id="harc:HARCEL1_12090"/>
<keyword evidence="2" id="KW-1185">Reference proteome</keyword>
<dbReference type="RefSeq" id="WP_108383839.1">
    <property type="nucleotide sequence ID" value="NZ_CP028858.1"/>
</dbReference>
<name>A0A2R4X3L4_9EURY</name>
<dbReference type="EMBL" id="CP028858">
    <property type="protein sequence ID" value="AWB28391.1"/>
    <property type="molecule type" value="Genomic_DNA"/>
</dbReference>
<organism evidence="1 2">
    <name type="scientific">Halococcoides cellulosivorans</name>
    <dbReference type="NCBI Taxonomy" id="1679096"/>
    <lineage>
        <taxon>Archaea</taxon>
        <taxon>Methanobacteriati</taxon>
        <taxon>Methanobacteriota</taxon>
        <taxon>Stenosarchaea group</taxon>
        <taxon>Halobacteria</taxon>
        <taxon>Halobacteriales</taxon>
        <taxon>Haloarculaceae</taxon>
        <taxon>Halococcoides</taxon>
    </lineage>
</organism>
<accession>A0A2R4X3L4</accession>
<dbReference type="AlphaFoldDB" id="A0A2R4X3L4"/>
<sequence length="68" mass="7319">MKVFDFRQQSEISQRIADLGLELRVGGRFCINVSAAADDISYVGDCVMAQEPIAINRSVNLLSGGGCL</sequence>
<dbReference type="GeneID" id="36513259"/>
<gene>
    <name evidence="1" type="ORF">HARCEL1_12090</name>
</gene>
<dbReference type="Proteomes" id="UP000244727">
    <property type="component" value="Chromosome"/>
</dbReference>
<protein>
    <submittedName>
        <fullName evidence="1">Uncharacterized protein</fullName>
    </submittedName>
</protein>
<proteinExistence type="predicted"/>
<reference evidence="1 2" key="1">
    <citation type="submission" date="2018-04" db="EMBL/GenBank/DDBJ databases">
        <title>Halococcoides cellulosivorans gen. nov., sp. nov., an extremely halophilic cellulose-utilizing haloarchaeon from hypersaline lakes.</title>
        <authorList>
            <person name="Sorokin D.Y."/>
            <person name="Toshchakov S.V."/>
            <person name="Samarov N.I."/>
            <person name="Korzhenkov A."/>
            <person name="Kublanov I.V."/>
        </authorList>
    </citation>
    <scope>NUCLEOTIDE SEQUENCE [LARGE SCALE GENOMIC DNA]</scope>
    <source>
        <strain evidence="1 2">HArcel1</strain>
    </source>
</reference>
<evidence type="ECO:0000313" key="2">
    <source>
        <dbReference type="Proteomes" id="UP000244727"/>
    </source>
</evidence>